<dbReference type="EMBL" id="JAJKFW010000064">
    <property type="protein sequence ID" value="MCC9645355.1"/>
    <property type="molecule type" value="Genomic_DNA"/>
</dbReference>
<evidence type="ECO:0000256" key="1">
    <source>
        <dbReference type="SAM" id="MobiDB-lite"/>
    </source>
</evidence>
<organism evidence="2 3">
    <name type="scientific">Rhodopirellula halodulae</name>
    <dbReference type="NCBI Taxonomy" id="2894198"/>
    <lineage>
        <taxon>Bacteria</taxon>
        <taxon>Pseudomonadati</taxon>
        <taxon>Planctomycetota</taxon>
        <taxon>Planctomycetia</taxon>
        <taxon>Pirellulales</taxon>
        <taxon>Pirellulaceae</taxon>
        <taxon>Rhodopirellula</taxon>
    </lineage>
</organism>
<protein>
    <submittedName>
        <fullName evidence="2">Uncharacterized protein</fullName>
    </submittedName>
</protein>
<evidence type="ECO:0000313" key="2">
    <source>
        <dbReference type="EMBL" id="MCC9645355.1"/>
    </source>
</evidence>
<keyword evidence="3" id="KW-1185">Reference proteome</keyword>
<reference evidence="2" key="1">
    <citation type="submission" date="2021-11" db="EMBL/GenBank/DDBJ databases">
        <title>Genome sequence.</title>
        <authorList>
            <person name="Sun Q."/>
        </authorList>
    </citation>
    <scope>NUCLEOTIDE SEQUENCE</scope>
    <source>
        <strain evidence="2">JC740</strain>
    </source>
</reference>
<feature type="compositionally biased region" description="Basic and acidic residues" evidence="1">
    <location>
        <begin position="52"/>
        <end position="64"/>
    </location>
</feature>
<proteinExistence type="predicted"/>
<feature type="region of interest" description="Disordered" evidence="1">
    <location>
        <begin position="49"/>
        <end position="73"/>
    </location>
</feature>
<comment type="caution">
    <text evidence="2">The sequence shown here is derived from an EMBL/GenBank/DDBJ whole genome shotgun (WGS) entry which is preliminary data.</text>
</comment>
<name>A0ABS8NP47_9BACT</name>
<dbReference type="RefSeq" id="WP_230276973.1">
    <property type="nucleotide sequence ID" value="NZ_JAJKFW010000064.1"/>
</dbReference>
<evidence type="ECO:0000313" key="3">
    <source>
        <dbReference type="Proteomes" id="UP001430306"/>
    </source>
</evidence>
<dbReference type="Proteomes" id="UP001430306">
    <property type="component" value="Unassembled WGS sequence"/>
</dbReference>
<accession>A0ABS8NP47</accession>
<sequence>MTMRSFHLQTLESTTLSGTKLLKRRASFTWIATTLLMLALSSNVFGQPPFRPGDRRGDSYRGRPGDNPSGEYDLVEPNGVVTGRISLRRGRLIYRHGDGQQIVYSRVRRFDTPDRRFLGYYNTFLARVLKFPRSGFGNFLYADLDDFVPFPQSSYRFVRPAGLGPIAGPVYGPWAGGYVEWAGPLVNGVVWGHSNYGGFGLPQFGPAPSLGWTGFDLPLGPVPVSPIPLNPGPVPVDSRRVPLPDLAPANIQFTNSSERDVNVTLSDSRQAGLTKTFRLAPGETEAVKLRRDAGYEWVETYELLSPDGQWVTRETRRSIPAQPRYEIVVHEWRVQSVAIDRTARGNNRIEDINMQGRGIGRFLLPPGPELRDQTIDVFQSARAMQNQGSVTPIVPDEQLQQQYRPSDRVSPFERAILDQQRAMQRARDGQRP</sequence>
<gene>
    <name evidence="2" type="ORF">LOC71_24000</name>
</gene>